<evidence type="ECO:0000256" key="2">
    <source>
        <dbReference type="ARBA" id="ARBA00022490"/>
    </source>
</evidence>
<proteinExistence type="inferred from homology"/>
<dbReference type="PRINTS" id="PR01652">
    <property type="entry name" value="SHAPEPROTEIN"/>
</dbReference>
<comment type="caution">
    <text evidence="7">The sequence shown here is derived from an EMBL/GenBank/DDBJ whole genome shotgun (WGS) entry which is preliminary data.</text>
</comment>
<evidence type="ECO:0000313" key="8">
    <source>
        <dbReference type="Proteomes" id="UP001168821"/>
    </source>
</evidence>
<keyword evidence="8" id="KW-1185">Reference proteome</keyword>
<dbReference type="Proteomes" id="UP001168821">
    <property type="component" value="Unassembled WGS sequence"/>
</dbReference>
<dbReference type="InterPro" id="IPR004753">
    <property type="entry name" value="MreB"/>
</dbReference>
<keyword evidence="4" id="KW-0067">ATP-binding</keyword>
<evidence type="ECO:0000256" key="6">
    <source>
        <dbReference type="ARBA" id="ARBA00023458"/>
    </source>
</evidence>
<sequence length="189" mass="20712">MGGGTTDIAVLSSGDIVLSKSIKVAGNYLNDECQKFVRSQYGLDIGSKTAETIKVSIGSLTKYPDERRMKVYGRDVVSGLPREVEITPEEIREVLKVPVSRIIDLTVQVLEDTPAELAGDIFRNGITICGGGALIKGIDKYVADTLQLPTKIGEQPLLAVINGTKKFEAEIFEQIKEANRHDDMMNRSR</sequence>
<dbReference type="GO" id="GO:0005737">
    <property type="term" value="C:cytoplasm"/>
    <property type="evidence" value="ECO:0007669"/>
    <property type="project" value="UniProtKB-SubCell"/>
</dbReference>
<dbReference type="Gene3D" id="3.30.420.40">
    <property type="match status" value="1"/>
</dbReference>
<accession>A0AA38LYV8</accession>
<evidence type="ECO:0000256" key="5">
    <source>
        <dbReference type="ARBA" id="ARBA00022960"/>
    </source>
</evidence>
<evidence type="ECO:0000256" key="1">
    <source>
        <dbReference type="ARBA" id="ARBA00004496"/>
    </source>
</evidence>
<comment type="subcellular location">
    <subcellularLocation>
        <location evidence="1">Cytoplasm</location>
    </subcellularLocation>
</comment>
<reference evidence="7" key="1">
    <citation type="journal article" date="2023" name="G3 (Bethesda)">
        <title>Whole genome assemblies of Zophobas morio and Tenebrio molitor.</title>
        <authorList>
            <person name="Kaur S."/>
            <person name="Stinson S.A."/>
            <person name="diCenzo G.C."/>
        </authorList>
    </citation>
    <scope>NUCLEOTIDE SEQUENCE</scope>
    <source>
        <strain evidence="7">QUZm001</strain>
    </source>
</reference>
<protein>
    <recommendedName>
        <fullName evidence="9">Rod shape-determining protein MreB</fullName>
    </recommendedName>
</protein>
<dbReference type="GO" id="GO:0000902">
    <property type="term" value="P:cell morphogenesis"/>
    <property type="evidence" value="ECO:0007669"/>
    <property type="project" value="InterPro"/>
</dbReference>
<keyword evidence="3" id="KW-0547">Nucleotide-binding</keyword>
<dbReference type="InterPro" id="IPR043129">
    <property type="entry name" value="ATPase_NBD"/>
</dbReference>
<dbReference type="PANTHER" id="PTHR42749">
    <property type="entry name" value="CELL SHAPE-DETERMINING PROTEIN MREB"/>
    <property type="match status" value="1"/>
</dbReference>
<dbReference type="GO" id="GO:0008360">
    <property type="term" value="P:regulation of cell shape"/>
    <property type="evidence" value="ECO:0007669"/>
    <property type="project" value="UniProtKB-KW"/>
</dbReference>
<keyword evidence="2" id="KW-0963">Cytoplasm</keyword>
<name>A0AA38LYV8_9CUCU</name>
<comment type="similarity">
    <text evidence="6">Belongs to the FtsA/MreB family.</text>
</comment>
<dbReference type="PANTHER" id="PTHR42749:SF1">
    <property type="entry name" value="CELL SHAPE-DETERMINING PROTEIN MREB"/>
    <property type="match status" value="1"/>
</dbReference>
<gene>
    <name evidence="7" type="ORF">Zmor_011824</name>
</gene>
<evidence type="ECO:0008006" key="9">
    <source>
        <dbReference type="Google" id="ProtNLM"/>
    </source>
</evidence>
<evidence type="ECO:0000313" key="7">
    <source>
        <dbReference type="EMBL" id="KAJ3616576.1"/>
    </source>
</evidence>
<dbReference type="InterPro" id="IPR056546">
    <property type="entry name" value="MreB_MamK-like"/>
</dbReference>
<organism evidence="7 8">
    <name type="scientific">Zophobas morio</name>
    <dbReference type="NCBI Taxonomy" id="2755281"/>
    <lineage>
        <taxon>Eukaryota</taxon>
        <taxon>Metazoa</taxon>
        <taxon>Ecdysozoa</taxon>
        <taxon>Arthropoda</taxon>
        <taxon>Hexapoda</taxon>
        <taxon>Insecta</taxon>
        <taxon>Pterygota</taxon>
        <taxon>Neoptera</taxon>
        <taxon>Endopterygota</taxon>
        <taxon>Coleoptera</taxon>
        <taxon>Polyphaga</taxon>
        <taxon>Cucujiformia</taxon>
        <taxon>Tenebrionidae</taxon>
        <taxon>Zophobas</taxon>
    </lineage>
</organism>
<evidence type="ECO:0000256" key="3">
    <source>
        <dbReference type="ARBA" id="ARBA00022741"/>
    </source>
</evidence>
<dbReference type="Pfam" id="PF06723">
    <property type="entry name" value="MreB_Mbl"/>
    <property type="match status" value="1"/>
</dbReference>
<dbReference type="GO" id="GO:0005524">
    <property type="term" value="F:ATP binding"/>
    <property type="evidence" value="ECO:0007669"/>
    <property type="project" value="UniProtKB-KW"/>
</dbReference>
<evidence type="ECO:0000256" key="4">
    <source>
        <dbReference type="ARBA" id="ARBA00022840"/>
    </source>
</evidence>
<dbReference type="SUPFAM" id="SSF53067">
    <property type="entry name" value="Actin-like ATPase domain"/>
    <property type="match status" value="1"/>
</dbReference>
<keyword evidence="5" id="KW-0133">Cell shape</keyword>
<dbReference type="AlphaFoldDB" id="A0AA38LYV8"/>
<dbReference type="EMBL" id="JALNTZ010003225">
    <property type="protein sequence ID" value="KAJ3616576.1"/>
    <property type="molecule type" value="Genomic_DNA"/>
</dbReference>